<dbReference type="GO" id="GO:0051287">
    <property type="term" value="F:NAD binding"/>
    <property type="evidence" value="ECO:0007669"/>
    <property type="project" value="InterPro"/>
</dbReference>
<keyword evidence="3" id="KW-0520">NAD</keyword>
<evidence type="ECO:0000256" key="3">
    <source>
        <dbReference type="ARBA" id="ARBA00023027"/>
    </source>
</evidence>
<gene>
    <name evidence="7" type="ORF">N7492_002300</name>
</gene>
<evidence type="ECO:0008006" key="9">
    <source>
        <dbReference type="Google" id="ProtNLM"/>
    </source>
</evidence>
<dbReference type="GO" id="GO:0016616">
    <property type="term" value="F:oxidoreductase activity, acting on the CH-OH group of donors, NAD or NADP as acceptor"/>
    <property type="evidence" value="ECO:0007669"/>
    <property type="project" value="InterPro"/>
</dbReference>
<dbReference type="InterPro" id="IPR050857">
    <property type="entry name" value="D-2-hydroxyacid_DH"/>
</dbReference>
<dbReference type="Proteomes" id="UP001146351">
    <property type="component" value="Unassembled WGS sequence"/>
</dbReference>
<dbReference type="EMBL" id="JAPQKO010000002">
    <property type="protein sequence ID" value="KAJ5179090.1"/>
    <property type="molecule type" value="Genomic_DNA"/>
</dbReference>
<proteinExistence type="inferred from homology"/>
<evidence type="ECO:0000313" key="7">
    <source>
        <dbReference type="EMBL" id="KAJ5179090.1"/>
    </source>
</evidence>
<sequence length="352" mass="38822">MVTRVAVLDDYHGVAPGHFAKLDPLSYVVKHFPETLPPYGHPDTTQAKRDELVERLEPFEVIATMRERTPFPKDLIERLPRLKLLLSCGRHNKAIDMEACHSRGIPVTGTEDKLAIDTTLEHIVTLILAASHDIAQNDAAVKAGKWQTSFVTGVSHKTLGLVGLGRLGRLVARIMSVAFGMKVIAWSPNLTQSIADEQAKSQGLPVEGPDGEKTFKSVSREELFATSDVVSIHILLSDRTRGLITAEDLSKMKPSSFFVNTSRGPLVVEEDLLGILKAGKIRGAALDVFNLEPLPADSEWRNSDWGTNGKSQVVVTPHIAFMEESVLNGFYEQQVEELGRWSRGEALKKPIY</sequence>
<protein>
    <recommendedName>
        <fullName evidence="9">D-3-phosphoglycerate dehydrogenase</fullName>
    </recommendedName>
</protein>
<dbReference type="SUPFAM" id="SSF52283">
    <property type="entry name" value="Formate/glycerate dehydrogenase catalytic domain-like"/>
    <property type="match status" value="1"/>
</dbReference>
<organism evidence="7 8">
    <name type="scientific">Penicillium capsulatum</name>
    <dbReference type="NCBI Taxonomy" id="69766"/>
    <lineage>
        <taxon>Eukaryota</taxon>
        <taxon>Fungi</taxon>
        <taxon>Dikarya</taxon>
        <taxon>Ascomycota</taxon>
        <taxon>Pezizomycotina</taxon>
        <taxon>Eurotiomycetes</taxon>
        <taxon>Eurotiomycetidae</taxon>
        <taxon>Eurotiales</taxon>
        <taxon>Aspergillaceae</taxon>
        <taxon>Penicillium</taxon>
    </lineage>
</organism>
<reference evidence="7" key="2">
    <citation type="journal article" date="2023" name="IMA Fungus">
        <title>Comparative genomic study of the Penicillium genus elucidates a diverse pangenome and 15 lateral gene transfer events.</title>
        <authorList>
            <person name="Petersen C."/>
            <person name="Sorensen T."/>
            <person name="Nielsen M.R."/>
            <person name="Sondergaard T.E."/>
            <person name="Sorensen J.L."/>
            <person name="Fitzpatrick D.A."/>
            <person name="Frisvad J.C."/>
            <person name="Nielsen K.L."/>
        </authorList>
    </citation>
    <scope>NUCLEOTIDE SEQUENCE</scope>
    <source>
        <strain evidence="7">IBT 21917</strain>
    </source>
</reference>
<keyword evidence="2 4" id="KW-0560">Oxidoreductase</keyword>
<dbReference type="Pfam" id="PF02826">
    <property type="entry name" value="2-Hacid_dh_C"/>
    <property type="match status" value="1"/>
</dbReference>
<name>A0A9W9IIB3_9EURO</name>
<dbReference type="CDD" id="cd12169">
    <property type="entry name" value="PGDH_like_1"/>
    <property type="match status" value="1"/>
</dbReference>
<evidence type="ECO:0000256" key="2">
    <source>
        <dbReference type="ARBA" id="ARBA00023002"/>
    </source>
</evidence>
<dbReference type="Gene3D" id="3.40.50.720">
    <property type="entry name" value="NAD(P)-binding Rossmann-like Domain"/>
    <property type="match status" value="2"/>
</dbReference>
<dbReference type="InterPro" id="IPR029753">
    <property type="entry name" value="D-isomer_DH_CS"/>
</dbReference>
<comment type="similarity">
    <text evidence="1 4">Belongs to the D-isomer specific 2-hydroxyacid dehydrogenase family.</text>
</comment>
<dbReference type="InterPro" id="IPR036291">
    <property type="entry name" value="NAD(P)-bd_dom_sf"/>
</dbReference>
<accession>A0A9W9IIB3</accession>
<reference evidence="7" key="1">
    <citation type="submission" date="2022-11" db="EMBL/GenBank/DDBJ databases">
        <authorList>
            <person name="Petersen C."/>
        </authorList>
    </citation>
    <scope>NUCLEOTIDE SEQUENCE</scope>
    <source>
        <strain evidence="7">IBT 21917</strain>
    </source>
</reference>
<dbReference type="PANTHER" id="PTHR42789:SF1">
    <property type="entry name" value="D-ISOMER SPECIFIC 2-HYDROXYACID DEHYDROGENASE FAMILY PROTEIN (AFU_ORTHOLOGUE AFUA_6G10090)"/>
    <property type="match status" value="1"/>
</dbReference>
<dbReference type="Pfam" id="PF00389">
    <property type="entry name" value="2-Hacid_dh"/>
    <property type="match status" value="1"/>
</dbReference>
<evidence type="ECO:0000259" key="5">
    <source>
        <dbReference type="Pfam" id="PF00389"/>
    </source>
</evidence>
<dbReference type="InterPro" id="IPR006139">
    <property type="entry name" value="D-isomer_2_OHA_DH_cat_dom"/>
</dbReference>
<dbReference type="AlphaFoldDB" id="A0A9W9IIB3"/>
<dbReference type="PANTHER" id="PTHR42789">
    <property type="entry name" value="D-ISOMER SPECIFIC 2-HYDROXYACID DEHYDROGENASE FAMILY PROTEIN (AFU_ORTHOLOGUE AFUA_6G10090)"/>
    <property type="match status" value="1"/>
</dbReference>
<evidence type="ECO:0000259" key="6">
    <source>
        <dbReference type="Pfam" id="PF02826"/>
    </source>
</evidence>
<dbReference type="SUPFAM" id="SSF51735">
    <property type="entry name" value="NAD(P)-binding Rossmann-fold domains"/>
    <property type="match status" value="1"/>
</dbReference>
<dbReference type="InterPro" id="IPR006140">
    <property type="entry name" value="D-isomer_DH_NAD-bd"/>
</dbReference>
<dbReference type="OrthoDB" id="298012at2759"/>
<evidence type="ECO:0000313" key="8">
    <source>
        <dbReference type="Proteomes" id="UP001146351"/>
    </source>
</evidence>
<evidence type="ECO:0000256" key="4">
    <source>
        <dbReference type="RuleBase" id="RU003719"/>
    </source>
</evidence>
<evidence type="ECO:0000256" key="1">
    <source>
        <dbReference type="ARBA" id="ARBA00005854"/>
    </source>
</evidence>
<dbReference type="PROSITE" id="PS00671">
    <property type="entry name" value="D_2_HYDROXYACID_DH_3"/>
    <property type="match status" value="1"/>
</dbReference>
<keyword evidence="8" id="KW-1185">Reference proteome</keyword>
<comment type="caution">
    <text evidence="7">The sequence shown here is derived from an EMBL/GenBank/DDBJ whole genome shotgun (WGS) entry which is preliminary data.</text>
</comment>
<feature type="domain" description="D-isomer specific 2-hydroxyacid dehydrogenase NAD-binding" evidence="6">
    <location>
        <begin position="125"/>
        <end position="320"/>
    </location>
</feature>
<feature type="domain" description="D-isomer specific 2-hydroxyacid dehydrogenase catalytic" evidence="5">
    <location>
        <begin position="46"/>
        <end position="345"/>
    </location>
</feature>